<accession>A0A821FTB8</accession>
<dbReference type="PANTHER" id="PTHR46579:SF1">
    <property type="entry name" value="F5_8 TYPE C DOMAIN-CONTAINING PROTEIN"/>
    <property type="match status" value="1"/>
</dbReference>
<dbReference type="Proteomes" id="UP000663862">
    <property type="component" value="Unassembled WGS sequence"/>
</dbReference>
<dbReference type="PANTHER" id="PTHR46579">
    <property type="entry name" value="F5/8 TYPE C DOMAIN-CONTAINING PROTEIN-RELATED"/>
    <property type="match status" value="1"/>
</dbReference>
<evidence type="ECO:0000313" key="2">
    <source>
        <dbReference type="Proteomes" id="UP000663862"/>
    </source>
</evidence>
<name>A0A821FTB8_9BILA</name>
<dbReference type="EMBL" id="CAJOBQ010005450">
    <property type="protein sequence ID" value="CAF4656322.1"/>
    <property type="molecule type" value="Genomic_DNA"/>
</dbReference>
<reference evidence="1" key="1">
    <citation type="submission" date="2021-02" db="EMBL/GenBank/DDBJ databases">
        <authorList>
            <person name="Nowell W R."/>
        </authorList>
    </citation>
    <scope>NUCLEOTIDE SEQUENCE</scope>
</reference>
<proteinExistence type="predicted"/>
<sequence length="428" mass="49853">MNEINRSDRYKLQNCIFGGVWPGPQKPSREQMLAMSFKRSIRETESFLIGATCDKPAQALVQNTPEPISKFGCGRCEIPGVTVPSREAINHHIRVFPLSSKADNKAECRSNQNYDPIMTMDSPTEDQRKGYLGKYSLHNLYGGAMKKLLKLWFLEDFKRSNWSCFTKLTILSKTLSHYRYPSTTSRTPRPLVKFHRFKANELRLILLFAAPVFKHYLTSTIYKNYLLLVFALHLAESRSLRSEDIEDIQFLSNPRNTFLYEYPLLYTDHHNQQVMHSIDHVAQSVQNYGQLSNYSTYNFESVLGMLRATVHSTKHHAKEIANTTNLLRLTIRNTLADDFNNELKSTLEQIQSKRRINLSRTSMDKSRHHSIIKLRMKHKVEGSQYKDIQEMFQYDEVQPYHIAFVGTTRFTTRDFAKTKKHDDSCILY</sequence>
<comment type="caution">
    <text evidence="1">The sequence shown here is derived from an EMBL/GenBank/DDBJ whole genome shotgun (WGS) entry which is preliminary data.</text>
</comment>
<dbReference type="AlphaFoldDB" id="A0A821FTB8"/>
<protein>
    <submittedName>
        <fullName evidence="1">Uncharacterized protein</fullName>
    </submittedName>
</protein>
<feature type="non-terminal residue" evidence="1">
    <location>
        <position position="428"/>
    </location>
</feature>
<gene>
    <name evidence="1" type="ORF">TSG867_LOCUS31075</name>
</gene>
<evidence type="ECO:0000313" key="1">
    <source>
        <dbReference type="EMBL" id="CAF4656322.1"/>
    </source>
</evidence>
<organism evidence="1 2">
    <name type="scientific">Rotaria socialis</name>
    <dbReference type="NCBI Taxonomy" id="392032"/>
    <lineage>
        <taxon>Eukaryota</taxon>
        <taxon>Metazoa</taxon>
        <taxon>Spiralia</taxon>
        <taxon>Gnathifera</taxon>
        <taxon>Rotifera</taxon>
        <taxon>Eurotatoria</taxon>
        <taxon>Bdelloidea</taxon>
        <taxon>Philodinida</taxon>
        <taxon>Philodinidae</taxon>
        <taxon>Rotaria</taxon>
    </lineage>
</organism>